<keyword evidence="2" id="KW-1185">Reference proteome</keyword>
<dbReference type="RefSeq" id="XP_021012648.1">
    <property type="nucleotide sequence ID" value="XM_021156989.1"/>
</dbReference>
<accession>A0A6P5P7Q3</accession>
<feature type="compositionally biased region" description="Pro residues" evidence="1">
    <location>
        <begin position="23"/>
        <end position="34"/>
    </location>
</feature>
<evidence type="ECO:0000256" key="1">
    <source>
        <dbReference type="SAM" id="MobiDB-lite"/>
    </source>
</evidence>
<protein>
    <submittedName>
        <fullName evidence="3">Uncharacterized protein LOC110290451</fullName>
    </submittedName>
</protein>
<organism evidence="2 3">
    <name type="scientific">Mus caroli</name>
    <name type="common">Ryukyu mouse</name>
    <name type="synonym">Ricefield mouse</name>
    <dbReference type="NCBI Taxonomy" id="10089"/>
    <lineage>
        <taxon>Eukaryota</taxon>
        <taxon>Metazoa</taxon>
        <taxon>Chordata</taxon>
        <taxon>Craniata</taxon>
        <taxon>Vertebrata</taxon>
        <taxon>Euteleostomi</taxon>
        <taxon>Mammalia</taxon>
        <taxon>Eutheria</taxon>
        <taxon>Euarchontoglires</taxon>
        <taxon>Glires</taxon>
        <taxon>Rodentia</taxon>
        <taxon>Myomorpha</taxon>
        <taxon>Muroidea</taxon>
        <taxon>Muridae</taxon>
        <taxon>Murinae</taxon>
        <taxon>Mus</taxon>
        <taxon>Mus</taxon>
    </lineage>
</organism>
<sequence length="100" mass="10378">MAIPQRLLPCQRCACMAAASPTPLAPCSPGPGPRGAPARPSRTPRKWRRAWCGGKNAGHLKAKAGPSGLLRPEAAGLSKNTLPSPAQDGRPARGRARRPG</sequence>
<name>A0A6P5P7Q3_MUSCR</name>
<dbReference type="GeneID" id="110290451"/>
<reference evidence="3" key="1">
    <citation type="submission" date="2025-08" db="UniProtKB">
        <authorList>
            <consortium name="RefSeq"/>
        </authorList>
    </citation>
    <scope>IDENTIFICATION</scope>
</reference>
<evidence type="ECO:0000313" key="3">
    <source>
        <dbReference type="RefSeq" id="XP_021012648.1"/>
    </source>
</evidence>
<evidence type="ECO:0000313" key="2">
    <source>
        <dbReference type="Proteomes" id="UP000515126"/>
    </source>
</evidence>
<dbReference type="Proteomes" id="UP000515126">
    <property type="component" value="Chromosome 2"/>
</dbReference>
<proteinExistence type="predicted"/>
<dbReference type="AlphaFoldDB" id="A0A6P5P7Q3"/>
<dbReference type="KEGG" id="mcal:110290451"/>
<feature type="region of interest" description="Disordered" evidence="1">
    <location>
        <begin position="22"/>
        <end position="100"/>
    </location>
</feature>
<gene>
    <name evidence="3" type="primary">LOC110290451</name>
</gene>